<gene>
    <name evidence="1" type="ORF">MSUIS_06900</name>
</gene>
<evidence type="ECO:0000313" key="2">
    <source>
        <dbReference type="Proteomes" id="UP000008645"/>
    </source>
</evidence>
<dbReference type="EMBL" id="FQ790233">
    <property type="protein sequence ID" value="CBZ40783.1"/>
    <property type="molecule type" value="Genomic_DNA"/>
</dbReference>
<accession>F0V2A2</accession>
<dbReference type="HOGENOM" id="CLU_088914_0_0_14"/>
<dbReference type="KEGG" id="msk:MSUIS_06900"/>
<organism evidence="1 2">
    <name type="scientific">Mycoplasma suis (strain KI_3806)</name>
    <dbReference type="NCBI Taxonomy" id="708248"/>
    <lineage>
        <taxon>Bacteria</taxon>
        <taxon>Bacillati</taxon>
        <taxon>Mycoplasmatota</taxon>
        <taxon>Mollicutes</taxon>
        <taxon>Mycoplasmataceae</taxon>
        <taxon>Mycoplasma</taxon>
    </lineage>
</organism>
<evidence type="ECO:0000313" key="1">
    <source>
        <dbReference type="EMBL" id="CBZ40783.1"/>
    </source>
</evidence>
<reference evidence="1 2" key="1">
    <citation type="journal article" date="2011" name="J. Bacteriol.">
        <title>Complete genome sequence of the hemotrophic Mycoplasma suis strain KI3806.</title>
        <authorList>
            <person name="Oehlerking J."/>
            <person name="Kube M."/>
            <person name="Felder K.M."/>
            <person name="Matter D."/>
            <person name="Wittenbrink M.M."/>
            <person name="Schwarzenbach S."/>
            <person name="Kramer M.M."/>
            <person name="Hoelzle K."/>
            <person name="Hoelzle L.E."/>
        </authorList>
    </citation>
    <scope>NUCLEOTIDE SEQUENCE [LARGE SCALE GENOMIC DNA]</scope>
    <source>
        <strain evidence="2">KI_3806</strain>
    </source>
</reference>
<dbReference type="Proteomes" id="UP000008645">
    <property type="component" value="Chromosome"/>
</dbReference>
<proteinExistence type="predicted"/>
<name>F0V2A2_MYCS3</name>
<sequence>MKTTNKVLIRGNSFQNLLICGLCHHCGGGALISVVGSEVTTYQISGAVQQAFSTFVSWFKPSTAAVQAAPETQQQNINIWGNLKEKLESVWSWTETFLKGIVMLIKSEHKFWQDLISGRRGSSLPDQSNQKLDIDWREFFNGVWILFGFKYANIFEVESFTFLYLMKDLFLDSIQDWKWERKSFSDAWENLEKKFQPNLKNLLIFLAQLSATGKGMRMKSKGQIQQDQSQHSNTKIKLVRRNLKNFALGLSWIAPEALSSPEEK</sequence>
<dbReference type="AlphaFoldDB" id="F0V2A2"/>
<protein>
    <submittedName>
        <fullName evidence="1">Uncharacterized protein</fullName>
    </submittedName>
</protein>